<dbReference type="Proteomes" id="UP001374535">
    <property type="component" value="Chromosome 2"/>
</dbReference>
<dbReference type="PANTHER" id="PTHR31218">
    <property type="entry name" value="WAT1-RELATED PROTEIN"/>
    <property type="match status" value="1"/>
</dbReference>
<organism evidence="5 6">
    <name type="scientific">Vigna mungo</name>
    <name type="common">Black gram</name>
    <name type="synonym">Phaseolus mungo</name>
    <dbReference type="NCBI Taxonomy" id="3915"/>
    <lineage>
        <taxon>Eukaryota</taxon>
        <taxon>Viridiplantae</taxon>
        <taxon>Streptophyta</taxon>
        <taxon>Embryophyta</taxon>
        <taxon>Tracheophyta</taxon>
        <taxon>Spermatophyta</taxon>
        <taxon>Magnoliopsida</taxon>
        <taxon>eudicotyledons</taxon>
        <taxon>Gunneridae</taxon>
        <taxon>Pentapetalae</taxon>
        <taxon>rosids</taxon>
        <taxon>fabids</taxon>
        <taxon>Fabales</taxon>
        <taxon>Fabaceae</taxon>
        <taxon>Papilionoideae</taxon>
        <taxon>50 kb inversion clade</taxon>
        <taxon>NPAAA clade</taxon>
        <taxon>indigoferoid/millettioid clade</taxon>
        <taxon>Phaseoleae</taxon>
        <taxon>Vigna</taxon>
    </lineage>
</organism>
<name>A0AAQ3NZ47_VIGMU</name>
<sequence length="126" mass="14229">MGDKGDLNDDNSSGKFSINHVFKVFEFSDKQNQVQAVSFDPADVARDQELERESYQEEKYGPYLLLLAVQFGSAGMFIFAMDAIKKGMSHYVFIVYRNAIASVTLAPFAFVLESIFRDYGTGFLRV</sequence>
<evidence type="ECO:0008006" key="7">
    <source>
        <dbReference type="Google" id="ProtNLM"/>
    </source>
</evidence>
<feature type="transmembrane region" description="Helical" evidence="4">
    <location>
        <begin position="60"/>
        <end position="79"/>
    </location>
</feature>
<protein>
    <recommendedName>
        <fullName evidence="7">WAT1-related protein</fullName>
    </recommendedName>
</protein>
<evidence type="ECO:0000256" key="2">
    <source>
        <dbReference type="ARBA" id="ARBA00022989"/>
    </source>
</evidence>
<keyword evidence="6" id="KW-1185">Reference proteome</keyword>
<feature type="transmembrane region" description="Helical" evidence="4">
    <location>
        <begin position="91"/>
        <end position="112"/>
    </location>
</feature>
<evidence type="ECO:0000256" key="3">
    <source>
        <dbReference type="ARBA" id="ARBA00023136"/>
    </source>
</evidence>
<accession>A0AAQ3NZ47</accession>
<keyword evidence="2 4" id="KW-1133">Transmembrane helix</keyword>
<reference evidence="5 6" key="1">
    <citation type="journal article" date="2023" name="Life. Sci Alliance">
        <title>Evolutionary insights into 3D genome organization and epigenetic landscape of Vigna mungo.</title>
        <authorList>
            <person name="Junaid A."/>
            <person name="Singh B."/>
            <person name="Bhatia S."/>
        </authorList>
    </citation>
    <scope>NUCLEOTIDE SEQUENCE [LARGE SCALE GENOMIC DNA]</scope>
    <source>
        <strain evidence="5">Urdbean</strain>
    </source>
</reference>
<evidence type="ECO:0000256" key="4">
    <source>
        <dbReference type="SAM" id="Phobius"/>
    </source>
</evidence>
<dbReference type="GO" id="GO:0022857">
    <property type="term" value="F:transmembrane transporter activity"/>
    <property type="evidence" value="ECO:0007669"/>
    <property type="project" value="InterPro"/>
</dbReference>
<dbReference type="InterPro" id="IPR030184">
    <property type="entry name" value="WAT1-related"/>
</dbReference>
<dbReference type="GO" id="GO:0016020">
    <property type="term" value="C:membrane"/>
    <property type="evidence" value="ECO:0007669"/>
    <property type="project" value="InterPro"/>
</dbReference>
<gene>
    <name evidence="5" type="ORF">V8G54_006503</name>
</gene>
<proteinExistence type="predicted"/>
<keyword evidence="1 4" id="KW-0812">Transmembrane</keyword>
<dbReference type="EMBL" id="CP144699">
    <property type="protein sequence ID" value="WVZ19181.1"/>
    <property type="molecule type" value="Genomic_DNA"/>
</dbReference>
<evidence type="ECO:0000313" key="6">
    <source>
        <dbReference type="Proteomes" id="UP001374535"/>
    </source>
</evidence>
<keyword evidence="3 4" id="KW-0472">Membrane</keyword>
<evidence type="ECO:0000256" key="1">
    <source>
        <dbReference type="ARBA" id="ARBA00022692"/>
    </source>
</evidence>
<evidence type="ECO:0000313" key="5">
    <source>
        <dbReference type="EMBL" id="WVZ19181.1"/>
    </source>
</evidence>
<dbReference type="AlphaFoldDB" id="A0AAQ3NZ47"/>